<dbReference type="InterPro" id="IPR036890">
    <property type="entry name" value="HATPase_C_sf"/>
</dbReference>
<dbReference type="NCBIfam" id="NF047352">
    <property type="entry name" value="P_loop_sacsin"/>
    <property type="match status" value="3"/>
</dbReference>
<dbReference type="InterPro" id="IPR036869">
    <property type="entry name" value="J_dom_sf"/>
</dbReference>
<feature type="domain" description="Sacsin/Nov" evidence="3">
    <location>
        <begin position="2381"/>
        <end position="2619"/>
    </location>
</feature>
<proteinExistence type="predicted"/>
<protein>
    <recommendedName>
        <fullName evidence="6">Sacsin</fullName>
    </recommendedName>
</protein>
<dbReference type="EnsemblMetazoa" id="G10079.1">
    <property type="protein sequence ID" value="G10079.1:cds"/>
    <property type="gene ID" value="G10079"/>
</dbReference>
<evidence type="ECO:0000259" key="3">
    <source>
        <dbReference type="Pfam" id="PF25794"/>
    </source>
</evidence>
<keyword evidence="5" id="KW-1185">Reference proteome</keyword>
<dbReference type="Gene3D" id="1.20.120.330">
    <property type="entry name" value="Nucleotidyltransferases domain 2"/>
    <property type="match status" value="1"/>
</dbReference>
<evidence type="ECO:0000313" key="4">
    <source>
        <dbReference type="EnsemblMetazoa" id="G10079.1:cds"/>
    </source>
</evidence>
<dbReference type="PANTHER" id="PTHR46919:SF2">
    <property type="entry name" value="SACSIN"/>
    <property type="match status" value="1"/>
</dbReference>
<dbReference type="SUPFAM" id="SSF46565">
    <property type="entry name" value="Chaperone J-domain"/>
    <property type="match status" value="1"/>
</dbReference>
<dbReference type="Gene3D" id="3.30.565.10">
    <property type="entry name" value="Histidine kinase-like ATPase, C-terminal domain"/>
    <property type="match status" value="1"/>
</dbReference>
<evidence type="ECO:0000313" key="5">
    <source>
        <dbReference type="Proteomes" id="UP000005408"/>
    </source>
</evidence>
<dbReference type="Proteomes" id="UP000005408">
    <property type="component" value="Unassembled WGS sequence"/>
</dbReference>
<name>A0A8W8HKY8_MAGGI</name>
<feature type="domain" description="Sacsin/Nov" evidence="3">
    <location>
        <begin position="1381"/>
        <end position="1629"/>
    </location>
</feature>
<dbReference type="Pfam" id="PF05168">
    <property type="entry name" value="HEPN"/>
    <property type="match status" value="1"/>
</dbReference>
<evidence type="ECO:0000259" key="2">
    <source>
        <dbReference type="Pfam" id="PF05168"/>
    </source>
</evidence>
<feature type="domain" description="HEPN" evidence="2">
    <location>
        <begin position="4125"/>
        <end position="4253"/>
    </location>
</feature>
<dbReference type="SUPFAM" id="SSF55874">
    <property type="entry name" value="ATPase domain of HSP90 chaperone/DNA topoisomerase II/histidine kinase"/>
    <property type="match status" value="3"/>
</dbReference>
<accession>A0A8W8HKY8</accession>
<dbReference type="PANTHER" id="PTHR46919">
    <property type="entry name" value="ZINC FINGER, C3HC4 TYPE (RING FINGER) FAMILY PROTEIN"/>
    <property type="match status" value="1"/>
</dbReference>
<dbReference type="Pfam" id="PF25794">
    <property type="entry name" value="SACS"/>
    <property type="match status" value="3"/>
</dbReference>
<evidence type="ECO:0008006" key="6">
    <source>
        <dbReference type="Google" id="ProtNLM"/>
    </source>
</evidence>
<dbReference type="InterPro" id="IPR058210">
    <property type="entry name" value="SACS/Nov_dom"/>
</dbReference>
<organism evidence="4 5">
    <name type="scientific">Magallana gigas</name>
    <name type="common">Pacific oyster</name>
    <name type="synonym">Crassostrea gigas</name>
    <dbReference type="NCBI Taxonomy" id="29159"/>
    <lineage>
        <taxon>Eukaryota</taxon>
        <taxon>Metazoa</taxon>
        <taxon>Spiralia</taxon>
        <taxon>Lophotrochozoa</taxon>
        <taxon>Mollusca</taxon>
        <taxon>Bivalvia</taxon>
        <taxon>Autobranchia</taxon>
        <taxon>Pteriomorphia</taxon>
        <taxon>Ostreida</taxon>
        <taxon>Ostreoidea</taxon>
        <taxon>Ostreidae</taxon>
        <taxon>Magallana</taxon>
    </lineage>
</organism>
<dbReference type="InterPro" id="IPR007842">
    <property type="entry name" value="HEPN_dom"/>
</dbReference>
<sequence length="4257" mass="493273">MASIDEGEDQTSDFIDDNQVDSDYEGICKPPILRQLKNILDQYPDGSQIIRELVQNAEDAGARSFKIFYKEGDDVPASQTSKLNYRSYFRTPALCVHNDGVFTAEDWKGIKSIYTSVKEKDALKVGRFGLGFKSIFHITDSPVIISGDQLLIINPLELPHRVCHKIPFRKLKTTKYKEVWSLMRSTLRLEGEGLFGLNEAAIDNQHYPKTLFWFPLRQKESDLSNKIYTSDKMTELFESFEEEAETILLFLKSVNLVSIFDTQFQKKFEVNLKGIRDEDITEKREYIKNQVMGNEIPAQSLWSEYKAVLTTWKPTSKQERGVQESWLVVNHFRGKNDMVNSSMLELAQDEQLGYAPYVGVAFPLTRKIDGHVFCFLPLPFEPDGKSLTNLPVHVNGFFALTSNRRHMLWASHDQHESDDNRLKWNHLLISEVLSAAYIRLVRLLLEDSSISPKIIYSSLPNAETIDPKWSILLQPFYTEVLQMEIFHTESGDNQNGRMLSFEDSLFFCFDREREKVSKKVEETLWNVLSVYTDDLVCLPSHLQFIVNSEDFRHTKPRTINAELMCSFLRKDPRYKSFQKFHKLHILQYFLDNTSEDQFENIQLLPTNDSMTCVSIRNNMETVYICLNGEEKMFPLLDRQLISSALENEIVIDQLKKTVLSCETTGRYGIKEFASPDFVPLLESSIEKQKISDGILLLKQHEISKWISEIWQYLSKNEELIEKVQHLHILAETEGEKNVSVVQLHVLDGLYVLKRQGSSSISGAVCEVLQSFGVTLLNALPGFMPNASVERYVCSPSTSGVCDVLVKLLRQTTNVRYLIQKFEELSASKRKKFAVFMSQANDMDDTVKNFLKKLKIFPVVPIQNHNTLCSVSEVDKITPLKYAEYPISHPDTMIDGNFKGIQLAIMLGCSRWTDEELTLDILTRIKDNKICDKEKIDVFMDFFLSRIQFATPKQIEVSTLIPFIESEDGKRRKPQELFEITENLEKLFYEEKDRLPRNRQFVNKHINGLKTFGLKSSKDISINDLIKTLNFIIGNDSSLSNETKLKIKAFENLANQLVNPSDLTSQNVQEMLKKMRSSSWMPAKTRKPRQYPQKMLWFCGEDKLQSPGEMYHFDYEMLVGSVALVAESSLKGKILDYLLHQKPSSDLVLKQLLVLSETYKDCTNRSEFLQMLTTIYDYLANDTHLQIPVDIYKEKLIVWTGNVFAKPMDVFFDFITDSVEMETLEPFMYQIHPEKKIHRTLLTQLGCVEKINVVNILNIMHVIKECQKNSSREKSKHNLVVVKGILNVLEELNDKNPLSSDDIDRILFPVKTKDNLFELLPAKECTFVDYKRENDEIEDDEEDLKFVHTKIPSSMAEKLGVPSLTRRIVEIKGVEDIPWGQKEELTDRIKNLIEEYADGVSVLKEMLQNADDAGATCLRILYDERTNENAKIGLIDKGMAECQGPAIWVYNDAKFKEDDFQNIIKLGAGTKMADLTKIGKFGLGFCSVYNITDVPSILSGDSLVILDPRMIHLGKALKDNNPGLRFRISDSKTRHRLRHQLRPYDGVFDCDFQSERTFMSYEGTLFRFPLRTAKQADEIKCQISPKQYTKDDVAKLIYKFIEDAGNLMLFIQNVSKIEFFHLPSQALEPHPFYSITRCSENGKSNILVQANPNLGINEKQPIHLVENICISIKIHEDIKLHSQLFKPDTITKKSSDTKWVIVWQIGISEQIKPHTRTKNNVIVGGTAIPVNHSLMEYTEARQSTMPFGFYPRGHVFCFLPLPQESFIPVHVNGYFAVESSRRRLVEKSSDNLISEEADWNIFLLKSVVCDSYLRLIEKLPNDFYKRNCYEKWPRQGKDNMMNELVSSFYEKLVTSERKLIFRDRASSDFKRYSFKECVFLHRFLRYELEEKICEKASECFLRFYSYKKEKHAMDLPRDIYRQLTKISTCLPHLEENICDVKTFYLNSFFPSLSTDFWNQSTKERNELILHAFKLKDEEVNQMIKETQCVPTQPRGKLRKPSELIYPDPRSVCISRLFSQNDERFPIEELYEPSLVKKLKDLGMMTDTLSNELVIDRAKSVQRLAQQPAKMSERCHFLLQYLELKMESHKQVQQALQNIKFLPILQKPSSWPFNWNATDSKRFESGKKLFLKKCKNLVGCVRLVVDLDDRYDKVLKYIGLHDTADVDEKVVFDQFQGITNITSNNQLDEISETYDAVYAYFNKKNFHLLPTFKNQCCLLTKSGLVKPDVSALELHSDLEPFLFKVDDRWKKYENFLGCIGVRSTFSVHCLFETLKTMDLKEGETSKHVNSIIPILNMLSDTRRRIEFQSICNLETILLPDKSGILRKPADLCIEDERMIKQDNAFLFVHGGLNAYTTSLFEIKSKSAQFIKRFAGAVSFGQSEALVTRLKGILRDYPCNVSILNELIQNADDAGATEIHIVHDQRFHPTELIFDEKLADTQGPSLVVYNNSCFSKSDIEGISKLGEGSKGSDPMTTGQFGIGFNAVYHITDVPSFLTIGETVPNGGALVMFDPHCEYAPLATPQNPGMMIDNIHSIVENFPDMYQTYLTKEIPRKTGTWFKFPLRTPNISKRSKIKTKTDLTDETLQNWFSLLVDEIPKSLLFLSNIVNISVSVISRDGQMQHVTSVSAERDPLVQEKIHQFNKDTKHYVDSLLSEDVLLAERKDISVQYQQDLTILNKDKNYKEVWCISHVCGLHAPDTVDQIIMEGLRSKEIALSPRAAVAYKITTNCEISSSSAFNFLPLPIKTNLPVHVNGHFAVNSARTGIWDQFQGEKHLKVSWNSFLLKHVVPLAYIELVCSLREHLFENSSMNLLDKLYVYNNSFPILDNVKNTRWEILIERFYQLAFIKKVNIFPTYLPRYVCSSVCKSKHFFAKQMHKDESGACVSFLALRIDNHNFPTYFCPKMKKLDPEAKNIQDIREIWFDTQLASILKMLGLKLLDSSNYVAESVQSFLQPELSPHCLSIADVMGFLKSWSSNSEDKCRIAKIGVPIAETLFENIEVVKKIIHVCFGSGKQYHLDNLKDLEGLPLCVQNDNILQFFSEGNKRYVSYFCDLFPKSPHMFVHKDIAYEFLPKLLKATKFILPLDIEHLSKLLSKDFKSMRSDYAIPLIDNSPNKKWFNQLWKFLSMFPRNDLIGACDAFLEPWCLIPATTNSSITLYPLKKRFAVLDVSSFLSENGTQENLRIGNILSKLGLPSPSMEYVGDFFEAKQTVRLLCASENSPKLVLDCLIHHKTCCLESRDATYLLRYLYHKLRDSFYTLKNKFRDAMLYKSYDGSLTNLVTNGDIIVMEAGCIPTIGLQVVCQKRNLKILEKNDFLYELYKEFSVTQIDNCSFYEKYFLTVSQYLDSETQMKHIHHINEKELFRNGSDLMKSLITNLRFVKNAKTKCLQRVCDFFTPFPRIFRRMCKEEELLPLDPFKDEKWKDFLIYAGLKTNVPVWMLLRFAKEIESREEKGRDDYLFSDSKLLINEILNFPNLHMEEQFLRKIRVIKCLIPYKVKKEHLQITAAFKTNTLISFENAVYPENELITWSMCKILPDLKWQDKEHSKQVEEKLLIKRVPDIKDVISHVHKLCHEMNIAVKKEQSNTKLVGCVGELHKVMGLIYTKLNGMATANAVKEMKAMNGFLESLKNLSELPSSEEDIFDELYEFPCIYLPTDADKLEKSSDLTICDRQDYGKRLGNMNQLQYVKEAHNTYFRHKRLLMLPQKFRPKCISQQVKEVVCKKDECESSEMVKILNRRIHKKQFMDGLCAILSSSDSDREQYRKNIEKLYFKQVSNMETILVLVSSDVKIQGSRKPQDMFYDEDASVVYINLNRSTDLSFRYVRDLAFDAFVKCTSEVAKQHQAEIMRLLESETDEEMNKVLSGLKLNVDAKWEPELGSYVPEDLHDYLENTIYEMQPGEIVALEVRNPALHSVDDYVYIYVRILKKKFEDRNLFPIYDIDNGSIIYPEIAFKLYRFVTTNDTTLSNELERYTDLQSETYQHRKGKIFEEIKLTLIEAWKYDPNDFKRVKYRLLLNWHPDKHPNNLLATEVTQFILEIIRRLKRGEFDEYIRNCTESFSRRNFYYRHRDDRRDDVYYGEHNDAFAQPMRENDDEWISGYIYRRRQRRRKKYSVKLQPNPQPQVGKIWFEQAKYNMKAALVEKERCVLPNWNNGLNWICFKCHVTIETSLKSLMYRQDAHKAGDNRNNHDLVSLSHYLSIPELTEACRRFSSEVFHYRDYMIYPSAGHVPGLAFTSKQAEGACRIAQEIIELCDEQWGS</sequence>
<feature type="domain" description="Sacsin/Nov" evidence="3">
    <location>
        <begin position="30"/>
        <end position="261"/>
    </location>
</feature>
<feature type="region of interest" description="Disordered" evidence="1">
    <location>
        <begin position="1"/>
        <end position="21"/>
    </location>
</feature>
<dbReference type="Gene3D" id="1.10.287.110">
    <property type="entry name" value="DnaJ domain"/>
    <property type="match status" value="1"/>
</dbReference>
<reference evidence="4" key="1">
    <citation type="submission" date="2022-08" db="UniProtKB">
        <authorList>
            <consortium name="EnsemblMetazoa"/>
        </authorList>
    </citation>
    <scope>IDENTIFICATION</scope>
    <source>
        <strain evidence="4">05x7-T-G4-1.051#20</strain>
    </source>
</reference>
<dbReference type="SUPFAM" id="SSF81593">
    <property type="entry name" value="Nucleotidyltransferase substrate binding subunit/domain"/>
    <property type="match status" value="1"/>
</dbReference>
<evidence type="ECO:0000256" key="1">
    <source>
        <dbReference type="SAM" id="MobiDB-lite"/>
    </source>
</evidence>